<dbReference type="Proteomes" id="UP000006633">
    <property type="component" value="Chromosome"/>
</dbReference>
<sequence length="114" mass="12574">MSLVNAALFNLGLVNPWLVLGFLGQGLFTARFLAQWIVSERAGRSIVPAIFWLFSIGGGLTLLVYALYRQDPVFIVGQAAGLLIYGRNAYFILRERTAQRAITQLQAEAVDRAS</sequence>
<name>D7A770_ANCN5</name>
<dbReference type="OrthoDB" id="9793186at2"/>
<proteinExistence type="predicted"/>
<protein>
    <submittedName>
        <fullName evidence="3">Lipid A biosynthesis domain protein</fullName>
    </submittedName>
</protein>
<dbReference type="GO" id="GO:0009245">
    <property type="term" value="P:lipid A biosynthetic process"/>
    <property type="evidence" value="ECO:0007669"/>
    <property type="project" value="InterPro"/>
</dbReference>
<dbReference type="HOGENOM" id="CLU_161206_1_1_5"/>
<dbReference type="SMART" id="SM01259">
    <property type="entry name" value="LAB_N"/>
    <property type="match status" value="1"/>
</dbReference>
<dbReference type="eggNOG" id="COG3952">
    <property type="taxonomic scope" value="Bacteria"/>
</dbReference>
<dbReference type="STRING" id="639283.Snov_3026"/>
<evidence type="ECO:0000256" key="1">
    <source>
        <dbReference type="SAM" id="Phobius"/>
    </source>
</evidence>
<keyword evidence="1" id="KW-0472">Membrane</keyword>
<accession>D7A770</accession>
<gene>
    <name evidence="3" type="ordered locus">Snov_3026</name>
</gene>
<evidence type="ECO:0000313" key="3">
    <source>
        <dbReference type="EMBL" id="ADH90301.1"/>
    </source>
</evidence>
<dbReference type="Pfam" id="PF07578">
    <property type="entry name" value="LAB_N"/>
    <property type="match status" value="1"/>
</dbReference>
<feature type="domain" description="Lipid A biosynthesis N-terminal" evidence="2">
    <location>
        <begin position="20"/>
        <end position="91"/>
    </location>
</feature>
<feature type="transmembrane region" description="Helical" evidence="1">
    <location>
        <begin position="46"/>
        <end position="68"/>
    </location>
</feature>
<feature type="transmembrane region" description="Helical" evidence="1">
    <location>
        <begin position="12"/>
        <end position="34"/>
    </location>
</feature>
<dbReference type="GO" id="GO:0016020">
    <property type="term" value="C:membrane"/>
    <property type="evidence" value="ECO:0007669"/>
    <property type="project" value="GOC"/>
</dbReference>
<dbReference type="InterPro" id="IPR011499">
    <property type="entry name" value="Lipid_A_biosynth_N"/>
</dbReference>
<keyword evidence="1" id="KW-0812">Transmembrane</keyword>
<dbReference type="EMBL" id="CP002026">
    <property type="protein sequence ID" value="ADH90301.1"/>
    <property type="molecule type" value="Genomic_DNA"/>
</dbReference>
<dbReference type="KEGG" id="sno:Snov_3026"/>
<keyword evidence="1" id="KW-1133">Transmembrane helix</keyword>
<reference evidence="3 4" key="1">
    <citation type="journal article" date="2012" name="Stand. Genomic Sci.">
        <title>Complete genome sequence of the facultatively chemolithoautotrophic and methylotrophic alpha Proteobacterium Starkeya novella type strain (ATCC 8093(T)).</title>
        <authorList>
            <person name="Kappler U."/>
            <person name="Davenport K."/>
            <person name="Beatson S."/>
            <person name="Lucas S."/>
            <person name="Lapidus A."/>
            <person name="Copeland A."/>
            <person name="Berry K.W."/>
            <person name="Glavina Del Rio T."/>
            <person name="Hammon N."/>
            <person name="Dalin E."/>
            <person name="Tice H."/>
            <person name="Pitluck S."/>
            <person name="Richardson P."/>
            <person name="Bruce D."/>
            <person name="Goodwin L.A."/>
            <person name="Han C."/>
            <person name="Tapia R."/>
            <person name="Detter J.C."/>
            <person name="Chang Y.J."/>
            <person name="Jeffries C.D."/>
            <person name="Land M."/>
            <person name="Hauser L."/>
            <person name="Kyrpides N.C."/>
            <person name="Goker M."/>
            <person name="Ivanova N."/>
            <person name="Klenk H.P."/>
            <person name="Woyke T."/>
        </authorList>
    </citation>
    <scope>NUCLEOTIDE SEQUENCE [LARGE SCALE GENOMIC DNA]</scope>
    <source>
        <strain evidence="4">ATCC 8093 / DSM 506 / JCM 20403 / CCM 1077 / IAM 12100 / NBRC 12443 / NCIMB 10456</strain>
    </source>
</reference>
<organism evidence="3 4">
    <name type="scientific">Ancylobacter novellus (strain ATCC 8093 / DSM 506 / JCM 20403 / CCM 1077 / IAM 12100 / NBRC 12443 / NCIMB 10456)</name>
    <name type="common">Starkeya novella</name>
    <dbReference type="NCBI Taxonomy" id="639283"/>
    <lineage>
        <taxon>Bacteria</taxon>
        <taxon>Pseudomonadati</taxon>
        <taxon>Pseudomonadota</taxon>
        <taxon>Alphaproteobacteria</taxon>
        <taxon>Hyphomicrobiales</taxon>
        <taxon>Xanthobacteraceae</taxon>
        <taxon>Ancylobacter</taxon>
    </lineage>
</organism>
<evidence type="ECO:0000313" key="4">
    <source>
        <dbReference type="Proteomes" id="UP000006633"/>
    </source>
</evidence>
<dbReference type="AlphaFoldDB" id="D7A770"/>
<dbReference type="GO" id="GO:0008915">
    <property type="term" value="F:lipid-A-disaccharide synthase activity"/>
    <property type="evidence" value="ECO:0007669"/>
    <property type="project" value="InterPro"/>
</dbReference>
<dbReference type="RefSeq" id="WP_013167804.1">
    <property type="nucleotide sequence ID" value="NC_014217.1"/>
</dbReference>
<evidence type="ECO:0000259" key="2">
    <source>
        <dbReference type="SMART" id="SM01259"/>
    </source>
</evidence>
<keyword evidence="4" id="KW-1185">Reference proteome</keyword>